<comment type="caution">
    <text evidence="2">The sequence shown here is derived from an EMBL/GenBank/DDBJ whole genome shotgun (WGS) entry which is preliminary data.</text>
</comment>
<dbReference type="Proteomes" id="UP001555826">
    <property type="component" value="Unassembled WGS sequence"/>
</dbReference>
<protein>
    <recommendedName>
        <fullName evidence="4">Secreted protein</fullName>
    </recommendedName>
</protein>
<sequence>MRSTRSRVRVTLGAVATAVATSALVLSSAGSAQASYWQHTPDKFVRKADCVERRDAVKAYHARYHPENYVAMCYQTRTTTWDGRSGLFYTYDIWHP</sequence>
<proteinExistence type="predicted"/>
<keyword evidence="1" id="KW-0732">Signal</keyword>
<evidence type="ECO:0000313" key="2">
    <source>
        <dbReference type="EMBL" id="MEW9266561.1"/>
    </source>
</evidence>
<name>A0ABV3PA87_9ACTN</name>
<evidence type="ECO:0000256" key="1">
    <source>
        <dbReference type="SAM" id="SignalP"/>
    </source>
</evidence>
<feature type="chain" id="PRO_5047379718" description="Secreted protein" evidence="1">
    <location>
        <begin position="35"/>
        <end position="96"/>
    </location>
</feature>
<keyword evidence="3" id="KW-1185">Reference proteome</keyword>
<reference evidence="2 3" key="1">
    <citation type="submission" date="2024-07" db="EMBL/GenBank/DDBJ databases">
        <authorList>
            <person name="Thanompreechachai J."/>
            <person name="Duangmal K."/>
        </authorList>
    </citation>
    <scope>NUCLEOTIDE SEQUENCE [LARGE SCALE GENOMIC DNA]</scope>
    <source>
        <strain evidence="2 3">KCTC 19886</strain>
    </source>
</reference>
<evidence type="ECO:0000313" key="3">
    <source>
        <dbReference type="Proteomes" id="UP001555826"/>
    </source>
</evidence>
<accession>A0ABV3PA87</accession>
<gene>
    <name evidence="2" type="ORF">AB1207_17560</name>
</gene>
<dbReference type="RefSeq" id="WP_367639697.1">
    <property type="nucleotide sequence ID" value="NZ_JBFNQN010000012.1"/>
</dbReference>
<feature type="signal peptide" evidence="1">
    <location>
        <begin position="1"/>
        <end position="34"/>
    </location>
</feature>
<dbReference type="EMBL" id="JBFNQN010000012">
    <property type="protein sequence ID" value="MEW9266561.1"/>
    <property type="molecule type" value="Genomic_DNA"/>
</dbReference>
<organism evidence="2 3">
    <name type="scientific">Kineococcus endophyticus</name>
    <dbReference type="NCBI Taxonomy" id="1181883"/>
    <lineage>
        <taxon>Bacteria</taxon>
        <taxon>Bacillati</taxon>
        <taxon>Actinomycetota</taxon>
        <taxon>Actinomycetes</taxon>
        <taxon>Kineosporiales</taxon>
        <taxon>Kineosporiaceae</taxon>
        <taxon>Kineococcus</taxon>
    </lineage>
</organism>
<evidence type="ECO:0008006" key="4">
    <source>
        <dbReference type="Google" id="ProtNLM"/>
    </source>
</evidence>